<feature type="compositionally biased region" description="Polar residues" evidence="1">
    <location>
        <begin position="257"/>
        <end position="292"/>
    </location>
</feature>
<dbReference type="Proteomes" id="UP000748756">
    <property type="component" value="Unassembled WGS sequence"/>
</dbReference>
<feature type="compositionally biased region" description="Low complexity" evidence="1">
    <location>
        <begin position="94"/>
        <end position="105"/>
    </location>
</feature>
<feature type="compositionally biased region" description="Polar residues" evidence="1">
    <location>
        <begin position="443"/>
        <end position="457"/>
    </location>
</feature>
<feature type="compositionally biased region" description="Basic and acidic residues" evidence="1">
    <location>
        <begin position="109"/>
        <end position="128"/>
    </location>
</feature>
<dbReference type="PANTHER" id="PTHR43591:SF24">
    <property type="entry name" value="2-METHOXY-6-POLYPRENYL-1,4-BENZOQUINOL METHYLASE, MITOCHONDRIAL"/>
    <property type="match status" value="1"/>
</dbReference>
<dbReference type="Pfam" id="PF08241">
    <property type="entry name" value="Methyltransf_11"/>
    <property type="match status" value="1"/>
</dbReference>
<dbReference type="InterPro" id="IPR013216">
    <property type="entry name" value="Methyltransf_11"/>
</dbReference>
<feature type="compositionally biased region" description="Polar residues" evidence="1">
    <location>
        <begin position="220"/>
        <end position="250"/>
    </location>
</feature>
<evidence type="ECO:0000313" key="4">
    <source>
        <dbReference type="Proteomes" id="UP000748756"/>
    </source>
</evidence>
<comment type="caution">
    <text evidence="3">The sequence shown here is derived from an EMBL/GenBank/DDBJ whole genome shotgun (WGS) entry which is preliminary data.</text>
</comment>
<evidence type="ECO:0000256" key="1">
    <source>
        <dbReference type="SAM" id="MobiDB-lite"/>
    </source>
</evidence>
<protein>
    <recommendedName>
        <fullName evidence="2">Methyltransferase type 11 domain-containing protein</fullName>
    </recommendedName>
</protein>
<dbReference type="SUPFAM" id="SSF53335">
    <property type="entry name" value="S-adenosyl-L-methionine-dependent methyltransferases"/>
    <property type="match status" value="1"/>
</dbReference>
<dbReference type="InterPro" id="IPR029063">
    <property type="entry name" value="SAM-dependent_MTases_sf"/>
</dbReference>
<feature type="compositionally biased region" description="Low complexity" evidence="1">
    <location>
        <begin position="458"/>
        <end position="472"/>
    </location>
</feature>
<evidence type="ECO:0000313" key="3">
    <source>
        <dbReference type="EMBL" id="KAF9147194.1"/>
    </source>
</evidence>
<feature type="compositionally biased region" description="Low complexity" evidence="1">
    <location>
        <begin position="205"/>
        <end position="219"/>
    </location>
</feature>
<dbReference type="EMBL" id="JAAAUQ010000851">
    <property type="protein sequence ID" value="KAF9147194.1"/>
    <property type="molecule type" value="Genomic_DNA"/>
</dbReference>
<sequence>MGAQPSKLNKVLSRSTTESSISQKDKHRREQHKQAQKDLTGVIITPIAAYPLNTPLVGKSDDLHSYSYSDQNESDLTGDATPGGGGTRTESAVSSKTNLSSFLSSIRSKNKDPVDPEARIDAAGEKKTGSTTTIDDLWEQKQQKKINKQNEKAKAKAKKQLQQQQQQQQSLNPYQQQTSASTFISSPDGQHQRAPSSQSKTARISPSAPTSPTLPPQSTFHTPISNTSMSSLGQHGPPSSQSATSFQPTVSALGMFNLSSESDPSPTHSKGSEQMHSSISSPGLGPSTTAPSLSAARDISPQTRPSKLSFIRGKAGFAWLEKKLPPASSALDDEVLKNDAWSYRHGQLLNEMEAEAAKGYVDRITDQHYLMKDIMGGNFHAPIDLAFKRVLENGCGAGDWTVDMASEMPETDFVACPQIVFTTSNAEKSTPLLRPRGLLGADQSQMGSIGPATSSLNSSTAGSPSAASAPTGVNIRPTLRPRNCTFVPDVPLNRLPFTNEQFDFVYQRRQSVVLMSTEWQRTILELFRVLKRGGWVQILEPDLHLRGGGDLCQLAGEYCVRIFEAVGRNPNVIHEMQHLLESAGFVNVALKVFSIPLGWGGVIGQAMLVNQRQFVNELEPIYVRQGHGRSEEYRELTRSIFEEAVEKHAYINYHVIVAQKPASASDRALHQQQLRQQELNPD</sequence>
<proteinExistence type="predicted"/>
<dbReference type="PANTHER" id="PTHR43591">
    <property type="entry name" value="METHYLTRANSFERASE"/>
    <property type="match status" value="1"/>
</dbReference>
<feature type="domain" description="Methyltransferase type 11" evidence="2">
    <location>
        <begin position="492"/>
        <end position="536"/>
    </location>
</feature>
<name>A0A9P5V8I9_9FUNG</name>
<feature type="compositionally biased region" description="Polar residues" evidence="1">
    <location>
        <begin position="178"/>
        <end position="204"/>
    </location>
</feature>
<dbReference type="Gene3D" id="3.40.50.150">
    <property type="entry name" value="Vaccinia Virus protein VP39"/>
    <property type="match status" value="1"/>
</dbReference>
<feature type="compositionally biased region" description="Basic and acidic residues" evidence="1">
    <location>
        <begin position="138"/>
        <end position="154"/>
    </location>
</feature>
<gene>
    <name evidence="3" type="ORF">BG015_011208</name>
</gene>
<feature type="compositionally biased region" description="Low complexity" evidence="1">
    <location>
        <begin position="160"/>
        <end position="177"/>
    </location>
</feature>
<keyword evidence="4" id="KW-1185">Reference proteome</keyword>
<feature type="region of interest" description="Disordered" evidence="1">
    <location>
        <begin position="1"/>
        <end position="39"/>
    </location>
</feature>
<reference evidence="3" key="1">
    <citation type="journal article" date="2020" name="Fungal Divers.">
        <title>Resolving the Mortierellaceae phylogeny through synthesis of multi-gene phylogenetics and phylogenomics.</title>
        <authorList>
            <person name="Vandepol N."/>
            <person name="Liber J."/>
            <person name="Desiro A."/>
            <person name="Na H."/>
            <person name="Kennedy M."/>
            <person name="Barry K."/>
            <person name="Grigoriev I.V."/>
            <person name="Miller A.N."/>
            <person name="O'Donnell K."/>
            <person name="Stajich J.E."/>
            <person name="Bonito G."/>
        </authorList>
    </citation>
    <scope>NUCLEOTIDE SEQUENCE</scope>
    <source>
        <strain evidence="3">NRRL 6426</strain>
    </source>
</reference>
<dbReference type="AlphaFoldDB" id="A0A9P5V8I9"/>
<evidence type="ECO:0000259" key="2">
    <source>
        <dbReference type="Pfam" id="PF08241"/>
    </source>
</evidence>
<dbReference type="OrthoDB" id="2013972at2759"/>
<dbReference type="GO" id="GO:0008757">
    <property type="term" value="F:S-adenosylmethionine-dependent methyltransferase activity"/>
    <property type="evidence" value="ECO:0007669"/>
    <property type="project" value="InterPro"/>
</dbReference>
<accession>A0A9P5V8I9</accession>
<organism evidence="3 4">
    <name type="scientific">Linnemannia schmuckeri</name>
    <dbReference type="NCBI Taxonomy" id="64567"/>
    <lineage>
        <taxon>Eukaryota</taxon>
        <taxon>Fungi</taxon>
        <taxon>Fungi incertae sedis</taxon>
        <taxon>Mucoromycota</taxon>
        <taxon>Mortierellomycotina</taxon>
        <taxon>Mortierellomycetes</taxon>
        <taxon>Mortierellales</taxon>
        <taxon>Mortierellaceae</taxon>
        <taxon>Linnemannia</taxon>
    </lineage>
</organism>
<feature type="compositionally biased region" description="Polar residues" evidence="1">
    <location>
        <begin position="12"/>
        <end position="22"/>
    </location>
</feature>
<feature type="region of interest" description="Disordered" evidence="1">
    <location>
        <begin position="443"/>
        <end position="474"/>
    </location>
</feature>
<feature type="region of interest" description="Disordered" evidence="1">
    <location>
        <begin position="64"/>
        <end position="305"/>
    </location>
</feature>
<feature type="compositionally biased region" description="Polar residues" evidence="1">
    <location>
        <begin position="66"/>
        <end position="75"/>
    </location>
</feature>